<gene>
    <name evidence="1" type="ORF">H1D41_01410</name>
</gene>
<dbReference type="InterPro" id="IPR023614">
    <property type="entry name" value="Porin_dom_sf"/>
</dbReference>
<organism evidence="1 2">
    <name type="scientific">Halocynthiibacter styelae</name>
    <dbReference type="NCBI Taxonomy" id="2761955"/>
    <lineage>
        <taxon>Bacteria</taxon>
        <taxon>Pseudomonadati</taxon>
        <taxon>Pseudomonadota</taxon>
        <taxon>Alphaproteobacteria</taxon>
        <taxon>Rhodobacterales</taxon>
        <taxon>Paracoccaceae</taxon>
        <taxon>Halocynthiibacter</taxon>
    </lineage>
</organism>
<evidence type="ECO:0000313" key="2">
    <source>
        <dbReference type="Proteomes" id="UP000640583"/>
    </source>
</evidence>
<evidence type="ECO:0000313" key="1">
    <source>
        <dbReference type="EMBL" id="MBI1492287.1"/>
    </source>
</evidence>
<comment type="caution">
    <text evidence="1">The sequence shown here is derived from an EMBL/GenBank/DDBJ whole genome shotgun (WGS) entry which is preliminary data.</text>
</comment>
<name>A0A8J7LP39_9RHOB</name>
<dbReference type="EMBL" id="JADCKQ010000001">
    <property type="protein sequence ID" value="MBI1492287.1"/>
    <property type="molecule type" value="Genomic_DNA"/>
</dbReference>
<accession>A0A8J7LP39</accession>
<proteinExistence type="predicted"/>
<keyword evidence="2" id="KW-1185">Reference proteome</keyword>
<dbReference type="Proteomes" id="UP000640583">
    <property type="component" value="Unassembled WGS sequence"/>
</dbReference>
<protein>
    <recommendedName>
        <fullName evidence="3">Porin</fullName>
    </recommendedName>
</protein>
<dbReference type="RefSeq" id="WP_228847227.1">
    <property type="nucleotide sequence ID" value="NZ_JADCKQ010000001.1"/>
</dbReference>
<reference evidence="1" key="1">
    <citation type="submission" date="2020-10" db="EMBL/GenBank/DDBJ databases">
        <title>Paenihalocynthiibacter styelae gen. nov., sp. nov., isolated from stalked sea squirt Styela clava.</title>
        <authorList>
            <person name="Kim Y.-O."/>
            <person name="Yoon J.-H."/>
        </authorList>
    </citation>
    <scope>NUCLEOTIDE SEQUENCE</scope>
    <source>
        <strain evidence="1">MYP1-1</strain>
    </source>
</reference>
<sequence length="313" mass="34803">MNKNISMALAATLSMTAQPMIADTWVWGRVEAFDRTEGTDLKQILGNLSAGTALGTTDLWVNADYSRLNLDIGSIEHSNLDFGADFALSDHLRLDVTYSHLRQDDKFFSFKDHTRFENSEVGLTWSGNNWFLRAGFAALDRDLPDTAGDYWSLGAGLSLSSRTTATLITYIPNDDASHITAMGLNHAADRFTISAHYVHATDAQRIFNARVDMPLNEKLDLQGYLSHYSQPDEDLYTSIGAGLRYQFAERAAVYGAVEHIMPDDDIDNFASIGIGIDFALRDRPARRMNFAEQVGKPVFLNGQLPGNRLRVIN</sequence>
<dbReference type="SUPFAM" id="SSF56935">
    <property type="entry name" value="Porins"/>
    <property type="match status" value="2"/>
</dbReference>
<dbReference type="AlphaFoldDB" id="A0A8J7LP39"/>
<dbReference type="Gene3D" id="2.40.160.10">
    <property type="entry name" value="Porin"/>
    <property type="match status" value="1"/>
</dbReference>
<evidence type="ECO:0008006" key="3">
    <source>
        <dbReference type="Google" id="ProtNLM"/>
    </source>
</evidence>